<dbReference type="InterPro" id="IPR051604">
    <property type="entry name" value="Ergot_Alk_Oxidoreductase"/>
</dbReference>
<dbReference type="Gene3D" id="3.40.50.720">
    <property type="entry name" value="NAD(P)-binding Rossmann-like Domain"/>
    <property type="match status" value="1"/>
</dbReference>
<reference evidence="2 3" key="1">
    <citation type="submission" date="2020-08" db="EMBL/GenBank/DDBJ databases">
        <title>Genomic Encyclopedia of Type Strains, Phase IV (KMG-IV): sequencing the most valuable type-strain genomes for metagenomic binning, comparative biology and taxonomic classification.</title>
        <authorList>
            <person name="Goeker M."/>
        </authorList>
    </citation>
    <scope>NUCLEOTIDE SEQUENCE [LARGE SCALE GENOMIC DNA]</scope>
    <source>
        <strain evidence="2 3">DSM 45615</strain>
    </source>
</reference>
<dbReference type="Proteomes" id="UP000578449">
    <property type="component" value="Unassembled WGS sequence"/>
</dbReference>
<feature type="domain" description="NAD(P)-binding" evidence="1">
    <location>
        <begin position="52"/>
        <end position="185"/>
    </location>
</feature>
<dbReference type="EMBL" id="JACHGN010000040">
    <property type="protein sequence ID" value="MBB5140298.1"/>
    <property type="molecule type" value="Genomic_DNA"/>
</dbReference>
<dbReference type="AlphaFoldDB" id="A0A840PLB6"/>
<evidence type="ECO:0000313" key="2">
    <source>
        <dbReference type="EMBL" id="MBB5140298.1"/>
    </source>
</evidence>
<evidence type="ECO:0000259" key="1">
    <source>
        <dbReference type="Pfam" id="PF13460"/>
    </source>
</evidence>
<organism evidence="2 3">
    <name type="scientific">Thermocatellispora tengchongensis</name>
    <dbReference type="NCBI Taxonomy" id="1073253"/>
    <lineage>
        <taxon>Bacteria</taxon>
        <taxon>Bacillati</taxon>
        <taxon>Actinomycetota</taxon>
        <taxon>Actinomycetes</taxon>
        <taxon>Streptosporangiales</taxon>
        <taxon>Streptosporangiaceae</taxon>
        <taxon>Thermocatellispora</taxon>
    </lineage>
</organism>
<name>A0A840PLB6_9ACTN</name>
<dbReference type="PANTHER" id="PTHR43162">
    <property type="match status" value="1"/>
</dbReference>
<dbReference type="SUPFAM" id="SSF51735">
    <property type="entry name" value="NAD(P)-binding Rossmann-fold domains"/>
    <property type="match status" value="1"/>
</dbReference>
<sequence>MTIVVAAQERRGFPAIDPEPAVRRLVDRLLARGERVRVLAGPGRTEGWPAPVAVVPGDVNRPPEGVFAGAGRAFLSGLLPDRAAEVAHAARRAGVRRVVLLSSGAAGIELRHGREQWWFRLAEEAIEESGLEWTHLRPAGLMLDTLGWAPAIRAGEVLREPFADIGYPLLHEDDLADVAAAALLDDGHHGRAYPLTGPEPVSPADQARLIGAAIGREVPFEELTPQQARDRWIALGRPADEVDLELFVMSEYAGRSIPADPTLEHVLGRPGRTYAQWAAEHAADFIPGGAS</sequence>
<dbReference type="Pfam" id="PF13460">
    <property type="entry name" value="NAD_binding_10"/>
    <property type="match status" value="1"/>
</dbReference>
<proteinExistence type="predicted"/>
<gene>
    <name evidence="2" type="ORF">HNP84_010065</name>
</gene>
<keyword evidence="3" id="KW-1185">Reference proteome</keyword>
<comment type="caution">
    <text evidence="2">The sequence shown here is derived from an EMBL/GenBank/DDBJ whole genome shotgun (WGS) entry which is preliminary data.</text>
</comment>
<accession>A0A840PLB6</accession>
<evidence type="ECO:0000313" key="3">
    <source>
        <dbReference type="Proteomes" id="UP000578449"/>
    </source>
</evidence>
<dbReference type="InterPro" id="IPR036291">
    <property type="entry name" value="NAD(P)-bd_dom_sf"/>
</dbReference>
<protein>
    <submittedName>
        <fullName evidence="2">Uncharacterized protein YbjT (DUF2867 family)</fullName>
    </submittedName>
</protein>
<dbReference type="RefSeq" id="WP_185057094.1">
    <property type="nucleotide sequence ID" value="NZ_BAABIX010000056.1"/>
</dbReference>
<dbReference type="InterPro" id="IPR016040">
    <property type="entry name" value="NAD(P)-bd_dom"/>
</dbReference>
<dbReference type="PANTHER" id="PTHR43162:SF1">
    <property type="entry name" value="PRESTALK A DIFFERENTIATION PROTEIN A"/>
    <property type="match status" value="1"/>
</dbReference>